<accession>A0A068NKJ5</accession>
<dbReference type="STRING" id="661478.OP10G_0695"/>
<dbReference type="PROSITE" id="PS51257">
    <property type="entry name" value="PROKAR_LIPOPROTEIN"/>
    <property type="match status" value="1"/>
</dbReference>
<keyword evidence="3" id="KW-1185">Reference proteome</keyword>
<protein>
    <recommendedName>
        <fullName evidence="4">Lipoprotein</fullName>
    </recommendedName>
</protein>
<proteinExistence type="predicted"/>
<feature type="region of interest" description="Disordered" evidence="1">
    <location>
        <begin position="73"/>
        <end position="95"/>
    </location>
</feature>
<organism evidence="2 3">
    <name type="scientific">Fimbriimonas ginsengisoli Gsoil 348</name>
    <dbReference type="NCBI Taxonomy" id="661478"/>
    <lineage>
        <taxon>Bacteria</taxon>
        <taxon>Bacillati</taxon>
        <taxon>Armatimonadota</taxon>
        <taxon>Fimbriimonadia</taxon>
        <taxon>Fimbriimonadales</taxon>
        <taxon>Fimbriimonadaceae</taxon>
        <taxon>Fimbriimonas</taxon>
    </lineage>
</organism>
<gene>
    <name evidence="2" type="ORF">OP10G_0695</name>
</gene>
<evidence type="ECO:0008006" key="4">
    <source>
        <dbReference type="Google" id="ProtNLM"/>
    </source>
</evidence>
<sequence>MQINKLFLIAFVGAALCGCSGSSSEMSKQEVDALKNPPKTIPKEAIEGMKRQGELAKAQMDANAKAGVDARGIPIGKATDSAPVPGTATTPKTGG</sequence>
<dbReference type="EMBL" id="CP007139">
    <property type="protein sequence ID" value="AIE84063.1"/>
    <property type="molecule type" value="Genomic_DNA"/>
</dbReference>
<evidence type="ECO:0000313" key="2">
    <source>
        <dbReference type="EMBL" id="AIE84063.1"/>
    </source>
</evidence>
<reference evidence="2 3" key="1">
    <citation type="journal article" date="2014" name="PLoS ONE">
        <title>The first complete genome sequence of the class fimbriimonadia in the phylum armatimonadetes.</title>
        <authorList>
            <person name="Hu Z.Y."/>
            <person name="Wang Y.Z."/>
            <person name="Im W.T."/>
            <person name="Wang S.Y."/>
            <person name="Zhao G.P."/>
            <person name="Zheng H.J."/>
            <person name="Quan Z.X."/>
        </authorList>
    </citation>
    <scope>NUCLEOTIDE SEQUENCE [LARGE SCALE GENOMIC DNA]</scope>
    <source>
        <strain evidence="2">Gsoil 348</strain>
    </source>
</reference>
<dbReference type="HOGENOM" id="CLU_2368694_0_0_0"/>
<evidence type="ECO:0000256" key="1">
    <source>
        <dbReference type="SAM" id="MobiDB-lite"/>
    </source>
</evidence>
<dbReference type="Proteomes" id="UP000027982">
    <property type="component" value="Chromosome"/>
</dbReference>
<dbReference type="KEGG" id="fgi:OP10G_0695"/>
<dbReference type="AlphaFoldDB" id="A0A068NKJ5"/>
<evidence type="ECO:0000313" key="3">
    <source>
        <dbReference type="Proteomes" id="UP000027982"/>
    </source>
</evidence>
<dbReference type="RefSeq" id="WP_025227287.1">
    <property type="nucleotide sequence ID" value="NZ_CP007139.1"/>
</dbReference>
<name>A0A068NKJ5_FIMGI</name>